<evidence type="ECO:0000256" key="15">
    <source>
        <dbReference type="SAM" id="MobiDB-lite"/>
    </source>
</evidence>
<dbReference type="InterPro" id="IPR008280">
    <property type="entry name" value="Tub_FtsZ_C"/>
</dbReference>
<evidence type="ECO:0000259" key="16">
    <source>
        <dbReference type="SMART" id="SM00864"/>
    </source>
</evidence>
<feature type="domain" description="Tubulin/FtsZ GTPase" evidence="16">
    <location>
        <begin position="52"/>
        <end position="252"/>
    </location>
</feature>
<dbReference type="SUPFAM" id="SSF55307">
    <property type="entry name" value="Tubulin C-terminal domain-like"/>
    <property type="match status" value="1"/>
</dbReference>
<dbReference type="GO" id="GO:0000226">
    <property type="term" value="P:microtubule cytoskeleton organization"/>
    <property type="evidence" value="ECO:0000318"/>
    <property type="project" value="GO_Central"/>
</dbReference>
<feature type="region of interest" description="Disordered" evidence="15">
    <location>
        <begin position="338"/>
        <end position="357"/>
    </location>
</feature>
<dbReference type="Proteomes" id="UP000001593">
    <property type="component" value="Unassembled WGS sequence"/>
</dbReference>
<evidence type="ECO:0000256" key="6">
    <source>
        <dbReference type="ARBA" id="ARBA00022701"/>
    </source>
</evidence>
<dbReference type="GO" id="GO:0005634">
    <property type="term" value="C:nucleus"/>
    <property type="evidence" value="ECO:0007669"/>
    <property type="project" value="UniProtKB-SubCell"/>
</dbReference>
<evidence type="ECO:0000256" key="4">
    <source>
        <dbReference type="ARBA" id="ARBA00009636"/>
    </source>
</evidence>
<evidence type="ECO:0000256" key="3">
    <source>
        <dbReference type="ARBA" id="ARBA00004138"/>
    </source>
</evidence>
<evidence type="ECO:0000256" key="10">
    <source>
        <dbReference type="ARBA" id="ARBA00023242"/>
    </source>
</evidence>
<dbReference type="CDD" id="cd02189">
    <property type="entry name" value="delta_zeta_tubulin-like"/>
    <property type="match status" value="1"/>
</dbReference>
<evidence type="ECO:0000256" key="13">
    <source>
        <dbReference type="ARBA" id="ARBA00046149"/>
    </source>
</evidence>
<dbReference type="FunFam" id="3.40.50.1440:FF:000021">
    <property type="entry name" value="Tubulin delta chain"/>
    <property type="match status" value="1"/>
</dbReference>
<evidence type="ECO:0000313" key="18">
    <source>
        <dbReference type="Proteomes" id="UP000001593"/>
    </source>
</evidence>
<evidence type="ECO:0000313" key="17">
    <source>
        <dbReference type="EMBL" id="EDO39408.1"/>
    </source>
</evidence>
<organism evidence="17 18">
    <name type="scientific">Nematostella vectensis</name>
    <name type="common">Starlet sea anemone</name>
    <dbReference type="NCBI Taxonomy" id="45351"/>
    <lineage>
        <taxon>Eukaryota</taxon>
        <taxon>Metazoa</taxon>
        <taxon>Cnidaria</taxon>
        <taxon>Anthozoa</taxon>
        <taxon>Hexacorallia</taxon>
        <taxon>Actiniaria</taxon>
        <taxon>Edwardsiidae</taxon>
        <taxon>Nematostella</taxon>
    </lineage>
</organism>
<dbReference type="PANTHER" id="PTHR11588">
    <property type="entry name" value="TUBULIN"/>
    <property type="match status" value="1"/>
</dbReference>
<dbReference type="GO" id="GO:0005200">
    <property type="term" value="F:structural constituent of cytoskeleton"/>
    <property type="evidence" value="ECO:0000318"/>
    <property type="project" value="GO_Central"/>
</dbReference>
<protein>
    <recommendedName>
        <fullName evidence="5">Tubulin delta chain</fullName>
    </recommendedName>
    <alternativeName>
        <fullName evidence="12">Delta-tubulin</fullName>
    </alternativeName>
</protein>
<evidence type="ECO:0000256" key="14">
    <source>
        <dbReference type="RuleBase" id="RU000352"/>
    </source>
</evidence>
<accession>A7SA70</accession>
<evidence type="ECO:0000256" key="2">
    <source>
        <dbReference type="ARBA" id="ARBA00004123"/>
    </source>
</evidence>
<feature type="compositionally biased region" description="Polar residues" evidence="15">
    <location>
        <begin position="343"/>
        <end position="357"/>
    </location>
</feature>
<keyword evidence="11" id="KW-0966">Cell projection</keyword>
<comment type="function">
    <text evidence="13">Acts as a positive regulator of hedgehog signaling and regulates ciliary function.</text>
</comment>
<evidence type="ECO:0000256" key="5">
    <source>
        <dbReference type="ARBA" id="ARBA00014184"/>
    </source>
</evidence>
<dbReference type="PRINTS" id="PR01161">
    <property type="entry name" value="TUBULIN"/>
</dbReference>
<dbReference type="OrthoDB" id="10250004at2759"/>
<keyword evidence="7 14" id="KW-0547">Nucleotide-binding</keyword>
<dbReference type="GO" id="GO:0005525">
    <property type="term" value="F:GTP binding"/>
    <property type="evidence" value="ECO:0000318"/>
    <property type="project" value="GO_Central"/>
</dbReference>
<dbReference type="GO" id="GO:0000278">
    <property type="term" value="P:mitotic cell cycle"/>
    <property type="evidence" value="ECO:0000318"/>
    <property type="project" value="GO_Central"/>
</dbReference>
<evidence type="ECO:0000256" key="12">
    <source>
        <dbReference type="ARBA" id="ARBA00030594"/>
    </source>
</evidence>
<dbReference type="HOGENOM" id="CLU_015718_1_0_1"/>
<dbReference type="GO" id="GO:0005874">
    <property type="term" value="C:microtubule"/>
    <property type="evidence" value="ECO:0000318"/>
    <property type="project" value="GO_Central"/>
</dbReference>
<dbReference type="Gene3D" id="3.40.50.1440">
    <property type="entry name" value="Tubulin/FtsZ, GTPase domain"/>
    <property type="match status" value="1"/>
</dbReference>
<comment type="similarity">
    <text evidence="4 14">Belongs to the tubulin family.</text>
</comment>
<name>A7SA70_NEMVE</name>
<evidence type="ECO:0000256" key="11">
    <source>
        <dbReference type="ARBA" id="ARBA00023273"/>
    </source>
</evidence>
<keyword evidence="6 14" id="KW-0493">Microtubule</keyword>
<dbReference type="EMBL" id="DS469607">
    <property type="protein sequence ID" value="EDO39408.1"/>
    <property type="molecule type" value="Genomic_DNA"/>
</dbReference>
<dbReference type="SMART" id="SM00864">
    <property type="entry name" value="Tubulin"/>
    <property type="match status" value="1"/>
</dbReference>
<dbReference type="InParanoid" id="A7SA70"/>
<sequence length="474" mass="53157">MSIVTLQLGQCGNQIGRELFDLIVEDATKLNSRFLCKELTTRSCTEYEEESLARFFTRENDDILNARAVSIDMESKVISQTLSEASKSGTWRYPKGQQFSQKRGSGNNWAHGFSEHGPKSIDKVLDLVQREVEKCDRLDGFLTLLSLAGGTGSGVGAFVTNSLRDFYPNSFIVNNVVWPYSMGEVIVQNYNATLTLAQLYKSSDAIIIVENDKLQKICSKLLNLKHISFRDINKVVSHKLGSMLQPMKLFRAGQSETELGKTLSVSSLLADIVEQLCPHPDYKLLSLRSIPQMAEKSMAYSTYNWSGLLKHLRQMLIADASMEEGIDWEVRLPADGISDHHSQASSSGTQSNPPLRQNFNKSIANRVVMRGKDVTYADPSAFADPRLYVDWMPSYDLGSITCHLRPFNNYEKSVTLLSNSQTHVGPLSKVVGKAWTMFASRAYVHQYLRFGISEDAFVDSFACLEQVVKNYYSL</sequence>
<keyword evidence="18" id="KW-1185">Reference proteome</keyword>
<dbReference type="GO" id="GO:0005814">
    <property type="term" value="C:centriole"/>
    <property type="evidence" value="ECO:0007669"/>
    <property type="project" value="UniProtKB-SubCell"/>
</dbReference>
<dbReference type="GO" id="GO:0005929">
    <property type="term" value="C:cilium"/>
    <property type="evidence" value="ECO:0007669"/>
    <property type="project" value="UniProtKB-SubCell"/>
</dbReference>
<gene>
    <name evidence="17" type="ORF">NEMVEDRAFT_v1g209136</name>
</gene>
<dbReference type="PRINTS" id="PR01224">
    <property type="entry name" value="DELTATUBULIN"/>
</dbReference>
<dbReference type="InterPro" id="IPR002967">
    <property type="entry name" value="Delta_tubulin"/>
</dbReference>
<evidence type="ECO:0000256" key="7">
    <source>
        <dbReference type="ARBA" id="ARBA00022741"/>
    </source>
</evidence>
<comment type="subcellular location">
    <subcellularLocation>
        <location evidence="3">Cell projection</location>
        <location evidence="3">Cilium</location>
    </subcellularLocation>
    <subcellularLocation>
        <location evidence="1">Cytoplasm</location>
        <location evidence="1">Cytoskeleton</location>
        <location evidence="1">Microtubule organizing center</location>
        <location evidence="1">Centrosome</location>
        <location evidence="1">Centriole</location>
    </subcellularLocation>
    <subcellularLocation>
        <location evidence="2">Nucleus</location>
    </subcellularLocation>
</comment>
<dbReference type="GO" id="GO:0030030">
    <property type="term" value="P:cell projection organization"/>
    <property type="evidence" value="ECO:0007669"/>
    <property type="project" value="UniProtKB-KW"/>
</dbReference>
<dbReference type="eggNOG" id="KOG1374">
    <property type="taxonomic scope" value="Eukaryota"/>
</dbReference>
<dbReference type="InterPro" id="IPR017975">
    <property type="entry name" value="Tubulin_CS"/>
</dbReference>
<dbReference type="InterPro" id="IPR000217">
    <property type="entry name" value="Tubulin"/>
</dbReference>
<dbReference type="KEGG" id="nve:5511081"/>
<dbReference type="GO" id="GO:0005737">
    <property type="term" value="C:cytoplasm"/>
    <property type="evidence" value="ECO:0000318"/>
    <property type="project" value="GO_Central"/>
</dbReference>
<proteinExistence type="inferred from homology"/>
<reference evidence="17 18" key="1">
    <citation type="journal article" date="2007" name="Science">
        <title>Sea anemone genome reveals ancestral eumetazoan gene repertoire and genomic organization.</title>
        <authorList>
            <person name="Putnam N.H."/>
            <person name="Srivastava M."/>
            <person name="Hellsten U."/>
            <person name="Dirks B."/>
            <person name="Chapman J."/>
            <person name="Salamov A."/>
            <person name="Terry A."/>
            <person name="Shapiro H."/>
            <person name="Lindquist E."/>
            <person name="Kapitonov V.V."/>
            <person name="Jurka J."/>
            <person name="Genikhovich G."/>
            <person name="Grigoriev I.V."/>
            <person name="Lucas S.M."/>
            <person name="Steele R.E."/>
            <person name="Finnerty J.R."/>
            <person name="Technau U."/>
            <person name="Martindale M.Q."/>
            <person name="Rokhsar D.S."/>
        </authorList>
    </citation>
    <scope>NUCLEOTIDE SEQUENCE [LARGE SCALE GENOMIC DNA]</scope>
    <source>
        <strain evidence="18">CH2 X CH6</strain>
    </source>
</reference>
<dbReference type="AlphaFoldDB" id="A7SA70"/>
<keyword evidence="8" id="KW-0970">Cilium biogenesis/degradation</keyword>
<dbReference type="OMA" id="ACHPEYK"/>
<dbReference type="SUPFAM" id="SSF52490">
    <property type="entry name" value="Tubulin nucleotide-binding domain-like"/>
    <property type="match status" value="1"/>
</dbReference>
<dbReference type="InterPro" id="IPR036525">
    <property type="entry name" value="Tubulin/FtsZ_GTPase_sf"/>
</dbReference>
<dbReference type="InterPro" id="IPR003008">
    <property type="entry name" value="Tubulin_FtsZ_GTPase"/>
</dbReference>
<keyword evidence="10" id="KW-0539">Nucleus</keyword>
<dbReference type="PhylomeDB" id="A7SA70"/>
<keyword evidence="9 14" id="KW-0342">GTP-binding</keyword>
<evidence type="ECO:0000256" key="8">
    <source>
        <dbReference type="ARBA" id="ARBA00022794"/>
    </source>
</evidence>
<dbReference type="STRING" id="45351.A7SA70"/>
<dbReference type="Pfam" id="PF00091">
    <property type="entry name" value="Tubulin"/>
    <property type="match status" value="1"/>
</dbReference>
<evidence type="ECO:0000256" key="9">
    <source>
        <dbReference type="ARBA" id="ARBA00023134"/>
    </source>
</evidence>
<dbReference type="PROSITE" id="PS00227">
    <property type="entry name" value="TUBULIN"/>
    <property type="match status" value="1"/>
</dbReference>
<evidence type="ECO:0000256" key="1">
    <source>
        <dbReference type="ARBA" id="ARBA00004114"/>
    </source>
</evidence>